<dbReference type="AlphaFoldDB" id="A0A7C4TDJ3"/>
<keyword evidence="5" id="KW-0408">Iron</keyword>
<dbReference type="PANTHER" id="PTHR43787">
    <property type="entry name" value="FEMO COFACTOR BIOSYNTHESIS PROTEIN NIFB-RELATED"/>
    <property type="match status" value="1"/>
</dbReference>
<accession>A0A7C4TDJ3</accession>
<dbReference type="CDD" id="cd01335">
    <property type="entry name" value="Radical_SAM"/>
    <property type="match status" value="1"/>
</dbReference>
<organism evidence="8">
    <name type="scientific">candidate division WOR-3 bacterium</name>
    <dbReference type="NCBI Taxonomy" id="2052148"/>
    <lineage>
        <taxon>Bacteria</taxon>
        <taxon>Bacteria division WOR-3</taxon>
    </lineage>
</organism>
<keyword evidence="6" id="KW-0411">Iron-sulfur</keyword>
<keyword evidence="4" id="KW-0479">Metal-binding</keyword>
<feature type="domain" description="Radical SAM core" evidence="7">
    <location>
        <begin position="109"/>
        <end position="253"/>
    </location>
</feature>
<dbReference type="NCBIfam" id="TIGR04085">
    <property type="entry name" value="rSAM_more_4Fe4S"/>
    <property type="match status" value="1"/>
</dbReference>
<name>A0A7C4TDJ3_UNCW3</name>
<dbReference type="EMBL" id="DTGZ01000047">
    <property type="protein sequence ID" value="HGV97190.1"/>
    <property type="molecule type" value="Genomic_DNA"/>
</dbReference>
<dbReference type="SUPFAM" id="SSF102114">
    <property type="entry name" value="Radical SAM enzymes"/>
    <property type="match status" value="1"/>
</dbReference>
<dbReference type="InterPro" id="IPR058240">
    <property type="entry name" value="rSAM_sf"/>
</dbReference>
<comment type="cofactor">
    <cofactor evidence="1">
        <name>[4Fe-4S] cluster</name>
        <dbReference type="ChEBI" id="CHEBI:49883"/>
    </cofactor>
</comment>
<evidence type="ECO:0000256" key="1">
    <source>
        <dbReference type="ARBA" id="ARBA00001966"/>
    </source>
</evidence>
<dbReference type="Gene3D" id="3.20.20.70">
    <property type="entry name" value="Aldolase class I"/>
    <property type="match status" value="1"/>
</dbReference>
<sequence length="458" mass="52405">MDKNINAQTKRYKPSKYNFFFQAEDGSHLAYNAISGGFAKIDNEKFPVIYKTLQAEDIMSDTVLSQEVWNKLVEGGFIIESEIDEIDLLKVKNRMERFNANQSLSLTILPTFACNFQCIYCYEVKRNESMDWDLQTRLVKLVEGGGDILRFLHITWMGGEPLLGLRTIEFLSSKFLDICAKKGIKYSAGMITNGYLLTSEIFEMLSSKLLVKNFQITIDGPREVHDVRRPLKNGKGSFSKILSNLRNIAHSLPADVEMIIRVNLDKTNVLTGMELIDILFEEGLSSKISLMPARVDAATPICRDVSESCISSSTFYKNYQLKFINKSINKGFRFKIYPRLVGSSCMADRINAYVIAPDGYLYKCWNEVGIETESIGFIDDRGKIKHNNKMVKWLAYDPFEIIKCIRCKIFPLCGGGCPYKRKQRIAEICVSWKYNLKEMLNLFYRCQQKGGDKNEVPK</sequence>
<dbReference type="GO" id="GO:0046872">
    <property type="term" value="F:metal ion binding"/>
    <property type="evidence" value="ECO:0007669"/>
    <property type="project" value="UniProtKB-KW"/>
</dbReference>
<comment type="caution">
    <text evidence="8">The sequence shown here is derived from an EMBL/GenBank/DDBJ whole genome shotgun (WGS) entry which is preliminary data.</text>
</comment>
<proteinExistence type="predicted"/>
<evidence type="ECO:0000256" key="6">
    <source>
        <dbReference type="ARBA" id="ARBA00023014"/>
    </source>
</evidence>
<dbReference type="InterPro" id="IPR023885">
    <property type="entry name" value="4Fe4S-binding_SPASM_dom"/>
</dbReference>
<dbReference type="UniPathway" id="UPA00782"/>
<evidence type="ECO:0000256" key="2">
    <source>
        <dbReference type="ARBA" id="ARBA00022485"/>
    </source>
</evidence>
<dbReference type="SFLD" id="SFLDS00029">
    <property type="entry name" value="Radical_SAM"/>
    <property type="match status" value="1"/>
</dbReference>
<dbReference type="SFLD" id="SFLDG01067">
    <property type="entry name" value="SPASM/twitch_domain_containing"/>
    <property type="match status" value="1"/>
</dbReference>
<dbReference type="InterPro" id="IPR007197">
    <property type="entry name" value="rSAM"/>
</dbReference>
<dbReference type="PANTHER" id="PTHR43787:SF3">
    <property type="entry name" value="ARYLSULFATASE REGULATORY PROTEIN"/>
    <property type="match status" value="1"/>
</dbReference>
<evidence type="ECO:0000256" key="5">
    <source>
        <dbReference type="ARBA" id="ARBA00023004"/>
    </source>
</evidence>
<dbReference type="InterPro" id="IPR013785">
    <property type="entry name" value="Aldolase_TIM"/>
</dbReference>
<protein>
    <submittedName>
        <fullName evidence="8">SPASM domain-containing protein</fullName>
    </submittedName>
</protein>
<gene>
    <name evidence="8" type="ORF">ENV60_02710</name>
</gene>
<evidence type="ECO:0000259" key="7">
    <source>
        <dbReference type="Pfam" id="PF04055"/>
    </source>
</evidence>
<dbReference type="GO" id="GO:0003824">
    <property type="term" value="F:catalytic activity"/>
    <property type="evidence" value="ECO:0007669"/>
    <property type="project" value="InterPro"/>
</dbReference>
<reference evidence="8" key="1">
    <citation type="journal article" date="2020" name="mSystems">
        <title>Genome- and Community-Level Interaction Insights into Carbon Utilization and Element Cycling Functions of Hydrothermarchaeota in Hydrothermal Sediment.</title>
        <authorList>
            <person name="Zhou Z."/>
            <person name="Liu Y."/>
            <person name="Xu W."/>
            <person name="Pan J."/>
            <person name="Luo Z.H."/>
            <person name="Li M."/>
        </authorList>
    </citation>
    <scope>NUCLEOTIDE SEQUENCE [LARGE SCALE GENOMIC DNA]</scope>
    <source>
        <strain evidence="8">SpSt-774</strain>
    </source>
</reference>
<keyword evidence="2" id="KW-0004">4Fe-4S</keyword>
<evidence type="ECO:0000256" key="3">
    <source>
        <dbReference type="ARBA" id="ARBA00022691"/>
    </source>
</evidence>
<dbReference type="GO" id="GO:0051539">
    <property type="term" value="F:4 iron, 4 sulfur cluster binding"/>
    <property type="evidence" value="ECO:0007669"/>
    <property type="project" value="UniProtKB-KW"/>
</dbReference>
<evidence type="ECO:0000313" key="8">
    <source>
        <dbReference type="EMBL" id="HGV97190.1"/>
    </source>
</evidence>
<dbReference type="Pfam" id="PF04055">
    <property type="entry name" value="Radical_SAM"/>
    <property type="match status" value="1"/>
</dbReference>
<evidence type="ECO:0000256" key="4">
    <source>
        <dbReference type="ARBA" id="ARBA00022723"/>
    </source>
</evidence>
<keyword evidence="3" id="KW-0949">S-adenosyl-L-methionine</keyword>